<keyword evidence="1" id="KW-1133">Transmembrane helix</keyword>
<sequence length="58" mass="5817">MAVATTVGATGAAGMLTGASWLPAYTYIAIATATLAIAVGSSRRRPSELTAPDGRPRP</sequence>
<keyword evidence="3" id="KW-1185">Reference proteome</keyword>
<gene>
    <name evidence="2" type="ORF">HGA15_28880</name>
</gene>
<name>A0A846YKC1_9NOCA</name>
<dbReference type="RefSeq" id="WP_157116317.1">
    <property type="nucleotide sequence ID" value="NZ_JAAXOT010000020.1"/>
</dbReference>
<accession>A0A846YKC1</accession>
<dbReference type="EMBL" id="JAAXOT010000020">
    <property type="protein sequence ID" value="NKY60086.1"/>
    <property type="molecule type" value="Genomic_DNA"/>
</dbReference>
<evidence type="ECO:0000313" key="3">
    <source>
        <dbReference type="Proteomes" id="UP000570678"/>
    </source>
</evidence>
<evidence type="ECO:0000313" key="2">
    <source>
        <dbReference type="EMBL" id="NKY60086.1"/>
    </source>
</evidence>
<protein>
    <submittedName>
        <fullName evidence="2">Uncharacterized protein</fullName>
    </submittedName>
</protein>
<keyword evidence="1" id="KW-0472">Membrane</keyword>
<keyword evidence="1" id="KW-0812">Transmembrane</keyword>
<proteinExistence type="predicted"/>
<dbReference type="Proteomes" id="UP000570678">
    <property type="component" value="Unassembled WGS sequence"/>
</dbReference>
<organism evidence="2 3">
    <name type="scientific">Nocardia flavorosea</name>
    <dbReference type="NCBI Taxonomy" id="53429"/>
    <lineage>
        <taxon>Bacteria</taxon>
        <taxon>Bacillati</taxon>
        <taxon>Actinomycetota</taxon>
        <taxon>Actinomycetes</taxon>
        <taxon>Mycobacteriales</taxon>
        <taxon>Nocardiaceae</taxon>
        <taxon>Nocardia</taxon>
    </lineage>
</organism>
<evidence type="ECO:0000256" key="1">
    <source>
        <dbReference type="SAM" id="Phobius"/>
    </source>
</evidence>
<dbReference type="AlphaFoldDB" id="A0A846YKC1"/>
<reference evidence="2 3" key="1">
    <citation type="submission" date="2020-04" db="EMBL/GenBank/DDBJ databases">
        <title>MicrobeNet Type strains.</title>
        <authorList>
            <person name="Nicholson A.C."/>
        </authorList>
    </citation>
    <scope>NUCLEOTIDE SEQUENCE [LARGE SCALE GENOMIC DNA]</scope>
    <source>
        <strain evidence="2 3">JCM 3332</strain>
    </source>
</reference>
<comment type="caution">
    <text evidence="2">The sequence shown here is derived from an EMBL/GenBank/DDBJ whole genome shotgun (WGS) entry which is preliminary data.</text>
</comment>
<feature type="transmembrane region" description="Helical" evidence="1">
    <location>
        <begin position="20"/>
        <end position="39"/>
    </location>
</feature>